<dbReference type="SMART" id="SM00248">
    <property type="entry name" value="ANK"/>
    <property type="match status" value="3"/>
</dbReference>
<proteinExistence type="predicted"/>
<evidence type="ECO:0000313" key="5">
    <source>
        <dbReference type="RefSeq" id="XP_033796328.1"/>
    </source>
</evidence>
<dbReference type="Pfam" id="PF00514">
    <property type="entry name" value="Arm"/>
    <property type="match status" value="1"/>
</dbReference>
<dbReference type="InterPro" id="IPR011989">
    <property type="entry name" value="ARM-like"/>
</dbReference>
<name>A0A6P8QA86_GEOSA</name>
<keyword evidence="1" id="KW-0040">ANK repeat</keyword>
<keyword evidence="3" id="KW-1185">Reference proteome</keyword>
<dbReference type="InterPro" id="IPR036770">
    <property type="entry name" value="Ankyrin_rpt-contain_sf"/>
</dbReference>
<dbReference type="SUPFAM" id="SSF48371">
    <property type="entry name" value="ARM repeat"/>
    <property type="match status" value="3"/>
</dbReference>
<dbReference type="PROSITE" id="PS50176">
    <property type="entry name" value="ARM_REPEAT"/>
    <property type="match status" value="1"/>
</dbReference>
<dbReference type="InterPro" id="IPR000225">
    <property type="entry name" value="Armadillo"/>
</dbReference>
<dbReference type="Gene3D" id="1.25.10.10">
    <property type="entry name" value="Leucine-rich Repeat Variant"/>
    <property type="match status" value="3"/>
</dbReference>
<feature type="repeat" description="ARM" evidence="2">
    <location>
        <begin position="453"/>
        <end position="480"/>
    </location>
</feature>
<dbReference type="AlphaFoldDB" id="A0A6P8QA86"/>
<dbReference type="Proteomes" id="UP000515159">
    <property type="component" value="Chromosome 4"/>
</dbReference>
<dbReference type="PROSITE" id="PS50088">
    <property type="entry name" value="ANK_REPEAT"/>
    <property type="match status" value="1"/>
</dbReference>
<organism evidence="3 4">
    <name type="scientific">Geotrypetes seraphini</name>
    <name type="common">Gaboon caecilian</name>
    <name type="synonym">Caecilia seraphini</name>
    <dbReference type="NCBI Taxonomy" id="260995"/>
    <lineage>
        <taxon>Eukaryota</taxon>
        <taxon>Metazoa</taxon>
        <taxon>Chordata</taxon>
        <taxon>Craniata</taxon>
        <taxon>Vertebrata</taxon>
        <taxon>Euteleostomi</taxon>
        <taxon>Amphibia</taxon>
        <taxon>Gymnophiona</taxon>
        <taxon>Geotrypetes</taxon>
    </lineage>
</organism>
<evidence type="ECO:0000256" key="2">
    <source>
        <dbReference type="PROSITE-ProRule" id="PRU00259"/>
    </source>
</evidence>
<dbReference type="Pfam" id="PF12796">
    <property type="entry name" value="Ank_2"/>
    <property type="match status" value="1"/>
</dbReference>
<protein>
    <submittedName>
        <fullName evidence="4 5">Ankyrin and armadillo repeat-containing protein-like isoform X1</fullName>
    </submittedName>
</protein>
<dbReference type="RefSeq" id="XP_033796327.1">
    <property type="nucleotide sequence ID" value="XM_033940436.1"/>
</dbReference>
<dbReference type="PANTHER" id="PTHR46464:SF2">
    <property type="entry name" value="ANKYRIN AND ARMADILLO REPEAT-CONTAINING PROTEIN"/>
    <property type="match status" value="1"/>
</dbReference>
<dbReference type="PANTHER" id="PTHR46464">
    <property type="entry name" value="ANK_REP_REGION DOMAIN-CONTAINING PROTEIN"/>
    <property type="match status" value="1"/>
</dbReference>
<dbReference type="PROSITE" id="PS50297">
    <property type="entry name" value="ANK_REP_REGION"/>
    <property type="match status" value="1"/>
</dbReference>
<dbReference type="OrthoDB" id="1683831at2759"/>
<dbReference type="InterPro" id="IPR002110">
    <property type="entry name" value="Ankyrin_rpt"/>
</dbReference>
<evidence type="ECO:0000313" key="3">
    <source>
        <dbReference type="Proteomes" id="UP000515159"/>
    </source>
</evidence>
<dbReference type="GeneID" id="117358782"/>
<dbReference type="SMART" id="SM00185">
    <property type="entry name" value="ARM"/>
    <property type="match status" value="9"/>
</dbReference>
<reference evidence="4 5" key="1">
    <citation type="submission" date="2025-04" db="UniProtKB">
        <authorList>
            <consortium name="RefSeq"/>
        </authorList>
    </citation>
    <scope>IDENTIFICATION</scope>
</reference>
<dbReference type="SUPFAM" id="SSF48403">
    <property type="entry name" value="Ankyrin repeat"/>
    <property type="match status" value="1"/>
</dbReference>
<dbReference type="Gene3D" id="1.25.40.20">
    <property type="entry name" value="Ankyrin repeat-containing domain"/>
    <property type="match status" value="1"/>
</dbReference>
<dbReference type="KEGG" id="gsh:117358782"/>
<dbReference type="InterPro" id="IPR043379">
    <property type="entry name" value="ANKAR"/>
</dbReference>
<sequence>MDDLDENGWAPIHHAALKNHVTSIERILETPGTQQLERNTGDRHRNTPLLLAVSTASQSTVELLVRLGADVAAVNSQNHGVVEICALHGHVDLLQYFIDMKSPKLNVYRKLITWLDSSNEKKALHAGLVISSLTKRPLQAASFVEEGVVPTLLCVLGKNIGDGVKEQALHVLNIIIRDRNVKEQICQHNGFQILVALVNEESNQLLFGLLSVLSEIVSEKEYADALFLANAMPVLMRIVVNGDGCKSLENDNREEILTSAVKILGLMAEASEDCKDALGKQKGFLSVLVQTIKEFRSENRMISWNEAIGRVVANHQINQNAFVDENGIVPLIQIINSKYKDEQLSALKTLHRLVEGNSLVRRKVWNLNCIIPLILLLKRSRTQPLQEAIAETMWALAGAKKENRRTMAAKIGVNLLVEFLGSLSYKLHMIGLEGIVALVQGPYDMECAIASANAVPHLVRLLRSEKESIVLHTIQALRHLCLDVAYSPHHRSQKAVRNSRGLRFLAALMIHSHCEVIQVEAAYAVAAVVLGNRKSMEMLCDSKCFNYMHVLRLLESSQEEVRLLAGGALATFAFNSVNQQREIVESGGLRWQNFLPFLQSGKEIHKVHAAFQSVVLSRIILNNDPADTCATGLRILVDTLEQATSNSTLAVAADCVARLAHTRAGISAALVSIDIINVLCRLLSSASTEVQGCTAIALSYLSFNPLAERQLLKRCREEPHFMEKLLFYSRRHRISSTFLERWKHLEVLGLPPIRISSSCPDHHPDPQRSVKICEHRTQHHQNQAKEILPHLCDATVFKPAKLSLVSHITYPRTIQERSKEG</sequence>
<gene>
    <name evidence="4 5" type="primary">LOC117358782</name>
</gene>
<accession>A0A6P8QA86</accession>
<feature type="repeat" description="ANK" evidence="1">
    <location>
        <begin position="44"/>
        <end position="76"/>
    </location>
</feature>
<evidence type="ECO:0000313" key="4">
    <source>
        <dbReference type="RefSeq" id="XP_033796327.1"/>
    </source>
</evidence>
<evidence type="ECO:0000256" key="1">
    <source>
        <dbReference type="PROSITE-ProRule" id="PRU00023"/>
    </source>
</evidence>
<dbReference type="RefSeq" id="XP_033796328.1">
    <property type="nucleotide sequence ID" value="XM_033940437.1"/>
</dbReference>
<dbReference type="InterPro" id="IPR016024">
    <property type="entry name" value="ARM-type_fold"/>
</dbReference>